<feature type="region of interest" description="Disordered" evidence="1">
    <location>
        <begin position="252"/>
        <end position="301"/>
    </location>
</feature>
<dbReference type="Proteomes" id="UP001054902">
    <property type="component" value="Unassembled WGS sequence"/>
</dbReference>
<dbReference type="EMBL" id="BLLK01000062">
    <property type="protein sequence ID" value="GFH58389.1"/>
    <property type="molecule type" value="Genomic_DNA"/>
</dbReference>
<evidence type="ECO:0000256" key="1">
    <source>
        <dbReference type="SAM" id="MobiDB-lite"/>
    </source>
</evidence>
<feature type="region of interest" description="Disordered" evidence="1">
    <location>
        <begin position="413"/>
        <end position="471"/>
    </location>
</feature>
<feature type="compositionally biased region" description="Basic residues" evidence="1">
    <location>
        <begin position="131"/>
        <end position="142"/>
    </location>
</feature>
<proteinExistence type="predicted"/>
<organism evidence="2 3">
    <name type="scientific">Chaetoceros tenuissimus</name>
    <dbReference type="NCBI Taxonomy" id="426638"/>
    <lineage>
        <taxon>Eukaryota</taxon>
        <taxon>Sar</taxon>
        <taxon>Stramenopiles</taxon>
        <taxon>Ochrophyta</taxon>
        <taxon>Bacillariophyta</taxon>
        <taxon>Coscinodiscophyceae</taxon>
        <taxon>Chaetocerotophycidae</taxon>
        <taxon>Chaetocerotales</taxon>
        <taxon>Chaetocerotaceae</taxon>
        <taxon>Chaetoceros</taxon>
    </lineage>
</organism>
<feature type="region of interest" description="Disordered" evidence="1">
    <location>
        <begin position="94"/>
        <end position="165"/>
    </location>
</feature>
<evidence type="ECO:0000313" key="2">
    <source>
        <dbReference type="EMBL" id="GFH58389.1"/>
    </source>
</evidence>
<accession>A0AAD3D5Y9</accession>
<name>A0AAD3D5Y9_9STRA</name>
<feature type="region of interest" description="Disordered" evidence="1">
    <location>
        <begin position="20"/>
        <end position="42"/>
    </location>
</feature>
<protein>
    <submittedName>
        <fullName evidence="2">Uncharacterized protein</fullName>
    </submittedName>
</protein>
<feature type="compositionally biased region" description="Polar residues" evidence="1">
    <location>
        <begin position="20"/>
        <end position="33"/>
    </location>
</feature>
<keyword evidence="3" id="KW-1185">Reference proteome</keyword>
<feature type="compositionally biased region" description="Basic and acidic residues" evidence="1">
    <location>
        <begin position="97"/>
        <end position="122"/>
    </location>
</feature>
<dbReference type="AlphaFoldDB" id="A0AAD3D5Y9"/>
<feature type="compositionally biased region" description="Basic and acidic residues" evidence="1">
    <location>
        <begin position="263"/>
        <end position="277"/>
    </location>
</feature>
<feature type="compositionally biased region" description="Polar residues" evidence="1">
    <location>
        <begin position="278"/>
        <end position="289"/>
    </location>
</feature>
<evidence type="ECO:0000313" key="3">
    <source>
        <dbReference type="Proteomes" id="UP001054902"/>
    </source>
</evidence>
<reference evidence="2 3" key="1">
    <citation type="journal article" date="2021" name="Sci. Rep.">
        <title>The genome of the diatom Chaetoceros tenuissimus carries an ancient integrated fragment of an extant virus.</title>
        <authorList>
            <person name="Hongo Y."/>
            <person name="Kimura K."/>
            <person name="Takaki Y."/>
            <person name="Yoshida Y."/>
            <person name="Baba S."/>
            <person name="Kobayashi G."/>
            <person name="Nagasaki K."/>
            <person name="Hano T."/>
            <person name="Tomaru Y."/>
        </authorList>
    </citation>
    <scope>NUCLEOTIDE SEQUENCE [LARGE SCALE GENOMIC DNA]</scope>
    <source>
        <strain evidence="2 3">NIES-3715</strain>
    </source>
</reference>
<feature type="compositionally biased region" description="Low complexity" evidence="1">
    <location>
        <begin position="438"/>
        <end position="452"/>
    </location>
</feature>
<gene>
    <name evidence="2" type="ORF">CTEN210_14865</name>
</gene>
<sequence>MDPLKTFQTRFSFWTPTVVSDNTTSSTPLSTRNIESRNDMTTPRLCTIEEKTLSRDTSSESRECYDDEASGDYREQNLLQVVGQMESIEVTHLGVVKNEKHSSTDDEQKSVEKTNKKERQEDIPNTIVLKQLKKKKSKRKNRADKSIQSDLSTPSDDISSIPTTTTKGGVSVSTYAISTKSSIDSTLRKIVKQKILEKLQEDARINSCSQSISSSTTTAHAKSHLYKKCLTSSSTGSFRKDKQPFYERLHNYSTASQKSAQKGRKDFQEAKKKELSKQKISSTVNQTMKSKSKHSPKKDLLPQKKSRKMLLAFDDDEIFNRLYAKSAKLQEEGKIRRHAIEEVIARAHFIPDFSDWKIPLSQAENFYYRNVEYQHDLEMRLEAARITGRPVQRSKLMFATEFSPDIEKKRPLYQSWSPLPQPNYRKRSKSTPRERIQSESSHSSNFKSSKMTSKFRDTRKASMSLRVTPNNTPCVLNPSTLKVDHDVTHDTWSESHVSTIDDSCMNGIMYLKERGRDAEALKRIAQVDSIITDDLRAKGKELILTFKKSEEEKELSSEEECYSTIDKMEYDRMQRMAEIGMGKTEYDLCRMAVKRRVHSILTEHGLLA</sequence>
<comment type="caution">
    <text evidence="2">The sequence shown here is derived from an EMBL/GenBank/DDBJ whole genome shotgun (WGS) entry which is preliminary data.</text>
</comment>
<feature type="compositionally biased region" description="Low complexity" evidence="1">
    <location>
        <begin position="149"/>
        <end position="165"/>
    </location>
</feature>